<dbReference type="InterPro" id="IPR029054">
    <property type="entry name" value="dUTPase-like"/>
</dbReference>
<keyword evidence="7" id="KW-1185">Reference proteome</keyword>
<evidence type="ECO:0000256" key="2">
    <source>
        <dbReference type="ARBA" id="ARBA00006581"/>
    </source>
</evidence>
<evidence type="ECO:0000256" key="3">
    <source>
        <dbReference type="ARBA" id="ARBA00012379"/>
    </source>
</evidence>
<dbReference type="EMBL" id="BQXS01012635">
    <property type="protein sequence ID" value="GKT26082.1"/>
    <property type="molecule type" value="Genomic_DNA"/>
</dbReference>
<evidence type="ECO:0000256" key="4">
    <source>
        <dbReference type="ARBA" id="ARBA00023080"/>
    </source>
</evidence>
<evidence type="ECO:0000313" key="7">
    <source>
        <dbReference type="Proteomes" id="UP001057375"/>
    </source>
</evidence>
<evidence type="ECO:0000259" key="5">
    <source>
        <dbReference type="Pfam" id="PF00692"/>
    </source>
</evidence>
<dbReference type="Pfam" id="PF00692">
    <property type="entry name" value="dUTPase"/>
    <property type="match status" value="1"/>
</dbReference>
<keyword evidence="4" id="KW-0546">Nucleotide metabolism</keyword>
<dbReference type="EC" id="3.6.1.23" evidence="3"/>
<comment type="similarity">
    <text evidence="2">Belongs to the dUTPase family.</text>
</comment>
<comment type="caution">
    <text evidence="6">The sequence shown here is derived from an EMBL/GenBank/DDBJ whole genome shotgun (WGS) entry which is preliminary data.</text>
</comment>
<reference evidence="6" key="1">
    <citation type="submission" date="2022-03" db="EMBL/GenBank/DDBJ databases">
        <title>Draft genome sequence of Aduncisulcus paluster, a free-living microaerophilic Fornicata.</title>
        <authorList>
            <person name="Yuyama I."/>
            <person name="Kume K."/>
            <person name="Tamura T."/>
            <person name="Inagaki Y."/>
            <person name="Hashimoto T."/>
        </authorList>
    </citation>
    <scope>NUCLEOTIDE SEQUENCE</scope>
    <source>
        <strain evidence="6">NY0171</strain>
    </source>
</reference>
<evidence type="ECO:0000256" key="1">
    <source>
        <dbReference type="ARBA" id="ARBA00005142"/>
    </source>
</evidence>
<accession>A0ABQ5K2S4</accession>
<evidence type="ECO:0000313" key="6">
    <source>
        <dbReference type="EMBL" id="GKT26082.1"/>
    </source>
</evidence>
<dbReference type="Proteomes" id="UP001057375">
    <property type="component" value="Unassembled WGS sequence"/>
</dbReference>
<dbReference type="PANTHER" id="PTHR11241">
    <property type="entry name" value="DEOXYURIDINE 5'-TRIPHOSPHATE NUCLEOTIDOHYDROLASE"/>
    <property type="match status" value="1"/>
</dbReference>
<organism evidence="6 7">
    <name type="scientific">Aduncisulcus paluster</name>
    <dbReference type="NCBI Taxonomy" id="2918883"/>
    <lineage>
        <taxon>Eukaryota</taxon>
        <taxon>Metamonada</taxon>
        <taxon>Carpediemonas-like organisms</taxon>
        <taxon>Aduncisulcus</taxon>
    </lineage>
</organism>
<protein>
    <recommendedName>
        <fullName evidence="3">dUTP diphosphatase</fullName>
        <ecNumber evidence="3">3.6.1.23</ecNumber>
    </recommendedName>
</protein>
<dbReference type="PANTHER" id="PTHR11241:SF0">
    <property type="entry name" value="DEOXYURIDINE 5'-TRIPHOSPHATE NUCLEOTIDOHYDROLASE"/>
    <property type="match status" value="1"/>
</dbReference>
<feature type="domain" description="dUTPase-like" evidence="5">
    <location>
        <begin position="172"/>
        <end position="288"/>
    </location>
</feature>
<sequence>MARKPEYKTNPELYRGPIKYEVKEYPSLAFLKQWVLDYFVHNISDAEIFGKAAHKDLRIITARESTNCFACRIGCRSPITKCPFEMPVYVEKEIYESSHMIQVYYTIKIPHSDEAPGRSQISIQRSKSKLHETTKPYTDPIKRRTSEKISEPLRTDVKYKRLSKDTFPITQEGSCFCIRAPTDIIVNTMDCTPIRTGISIEIPVNSYAQLHVPFDLAKRGLARVGGVIDSDYRGEIKVIYQHIGTSNEKIARGQPLVYFTIDTILTPKVQEVSNLSETIRGGKGFGSSDRE</sequence>
<comment type="pathway">
    <text evidence="1">Pyrimidine metabolism; dUMP biosynthesis; dUMP from dCTP (dUTP route): step 2/2.</text>
</comment>
<name>A0ABQ5K2S4_9EUKA</name>
<gene>
    <name evidence="6" type="ORF">ADUPG1_013233</name>
</gene>
<dbReference type="InterPro" id="IPR008181">
    <property type="entry name" value="dUTPase"/>
</dbReference>
<dbReference type="InterPro" id="IPR036157">
    <property type="entry name" value="dUTPase-like_sf"/>
</dbReference>
<dbReference type="SUPFAM" id="SSF51283">
    <property type="entry name" value="dUTPase-like"/>
    <property type="match status" value="1"/>
</dbReference>
<dbReference type="Gene3D" id="2.70.40.10">
    <property type="match status" value="1"/>
</dbReference>
<proteinExistence type="inferred from homology"/>